<proteinExistence type="predicted"/>
<dbReference type="EMBL" id="KV419491">
    <property type="protein sequence ID" value="KZS86512.1"/>
    <property type="molecule type" value="Genomic_DNA"/>
</dbReference>
<evidence type="ECO:0000313" key="2">
    <source>
        <dbReference type="Proteomes" id="UP000076722"/>
    </source>
</evidence>
<gene>
    <name evidence="1" type="ORF">SISNIDRAFT_491896</name>
</gene>
<reference evidence="1 2" key="1">
    <citation type="journal article" date="2016" name="Mol. Biol. Evol.">
        <title>Comparative Genomics of Early-Diverging Mushroom-Forming Fungi Provides Insights into the Origins of Lignocellulose Decay Capabilities.</title>
        <authorList>
            <person name="Nagy L.G."/>
            <person name="Riley R."/>
            <person name="Tritt A."/>
            <person name="Adam C."/>
            <person name="Daum C."/>
            <person name="Floudas D."/>
            <person name="Sun H."/>
            <person name="Yadav J.S."/>
            <person name="Pangilinan J."/>
            <person name="Larsson K.H."/>
            <person name="Matsuura K."/>
            <person name="Barry K."/>
            <person name="Labutti K."/>
            <person name="Kuo R."/>
            <person name="Ohm R.A."/>
            <person name="Bhattacharya S.S."/>
            <person name="Shirouzu T."/>
            <person name="Yoshinaga Y."/>
            <person name="Martin F.M."/>
            <person name="Grigoriev I.V."/>
            <person name="Hibbett D.S."/>
        </authorList>
    </citation>
    <scope>NUCLEOTIDE SEQUENCE [LARGE SCALE GENOMIC DNA]</scope>
    <source>
        <strain evidence="1 2">HHB9708</strain>
    </source>
</reference>
<protein>
    <submittedName>
        <fullName evidence="1">Uncharacterized protein</fullName>
    </submittedName>
</protein>
<dbReference type="AlphaFoldDB" id="A0A164MA36"/>
<accession>A0A164MA36</accession>
<name>A0A164MA36_9AGAM</name>
<keyword evidence="2" id="KW-1185">Reference proteome</keyword>
<sequence length="275" mass="30674">MSRPDSPIIALDDIHAFTPKGAVMDVLYDALLRPTAKAIASNVIYIMLWAYLAEFGDPSEILRVMKDSEAILTGPAVLSLLNGGEPLIVAPRAAFMCNTARMNILRTFFVQHGYNICSEGEHVPSMDEFLSGDTVAHIQDDWYLKRIENGTTRAIDLYAMNGDAPDLVPTFNTTLYMNFFFHNGLVMLYPAMTMDGVGLVREMQDDERDNWWPEKLGGYRLTEDVMDVGGYPSACPARRRAIGDGQCLEVTFQANAGGATKFIHLRPLFEREQAH</sequence>
<dbReference type="Proteomes" id="UP000076722">
    <property type="component" value="Unassembled WGS sequence"/>
</dbReference>
<organism evidence="1 2">
    <name type="scientific">Sistotremastrum niveocremeum HHB9708</name>
    <dbReference type="NCBI Taxonomy" id="1314777"/>
    <lineage>
        <taxon>Eukaryota</taxon>
        <taxon>Fungi</taxon>
        <taxon>Dikarya</taxon>
        <taxon>Basidiomycota</taxon>
        <taxon>Agaricomycotina</taxon>
        <taxon>Agaricomycetes</taxon>
        <taxon>Sistotremastrales</taxon>
        <taxon>Sistotremastraceae</taxon>
        <taxon>Sertulicium</taxon>
        <taxon>Sertulicium niveocremeum</taxon>
    </lineage>
</organism>
<evidence type="ECO:0000313" key="1">
    <source>
        <dbReference type="EMBL" id="KZS86512.1"/>
    </source>
</evidence>